<organism evidence="2 3">
    <name type="scientific">Trema orientale</name>
    <name type="common">Charcoal tree</name>
    <name type="synonym">Celtis orientalis</name>
    <dbReference type="NCBI Taxonomy" id="63057"/>
    <lineage>
        <taxon>Eukaryota</taxon>
        <taxon>Viridiplantae</taxon>
        <taxon>Streptophyta</taxon>
        <taxon>Embryophyta</taxon>
        <taxon>Tracheophyta</taxon>
        <taxon>Spermatophyta</taxon>
        <taxon>Magnoliopsida</taxon>
        <taxon>eudicotyledons</taxon>
        <taxon>Gunneridae</taxon>
        <taxon>Pentapetalae</taxon>
        <taxon>rosids</taxon>
        <taxon>fabids</taxon>
        <taxon>Rosales</taxon>
        <taxon>Cannabaceae</taxon>
        <taxon>Trema</taxon>
    </lineage>
</organism>
<proteinExistence type="predicted"/>
<name>A0A2P5EXU7_TREOI</name>
<evidence type="ECO:0000256" key="1">
    <source>
        <dbReference type="SAM" id="MobiDB-lite"/>
    </source>
</evidence>
<sequence length="314" mass="35235">MEVPTLHGVLPESLNGASQNPFKRNVRSKNRSLNLRQLFEEKGRNPLPIKFNKAGGTWRPEFFEYKDLDEDNDDLANMRDSILRTVADIYSNWNTELNEHFKLIGGGKNTLDLAMARSRVPNEMDVATWGCYCDLFDSPEFRFSGRGQRRLGALDQWREEDGDDIVRGRGRRSGARDRIVLGNELADGGMEELCRVAGLPLLRFMSSPRPTVTLKIRLIVRIICSGSEFSGFAFVSGGPGRLEPDYLPVSVFSDGSSTLGAPGWPRHRNQKKKNKKKKALGFAFTFSSGVSLQTKPPSLSLNLKYVSHVRDVLI</sequence>
<gene>
    <name evidence="2" type="ORF">TorRG33x02_138260</name>
</gene>
<keyword evidence="3" id="KW-1185">Reference proteome</keyword>
<dbReference type="EMBL" id="JXTC01000084">
    <property type="protein sequence ID" value="PON90357.1"/>
    <property type="molecule type" value="Genomic_DNA"/>
</dbReference>
<comment type="caution">
    <text evidence="2">The sequence shown here is derived from an EMBL/GenBank/DDBJ whole genome shotgun (WGS) entry which is preliminary data.</text>
</comment>
<feature type="region of interest" description="Disordered" evidence="1">
    <location>
        <begin position="1"/>
        <end position="22"/>
    </location>
</feature>
<reference evidence="3" key="1">
    <citation type="submission" date="2016-06" db="EMBL/GenBank/DDBJ databases">
        <title>Parallel loss of symbiosis genes in relatives of nitrogen-fixing non-legume Parasponia.</title>
        <authorList>
            <person name="Van Velzen R."/>
            <person name="Holmer R."/>
            <person name="Bu F."/>
            <person name="Rutten L."/>
            <person name="Van Zeijl A."/>
            <person name="Liu W."/>
            <person name="Santuari L."/>
            <person name="Cao Q."/>
            <person name="Sharma T."/>
            <person name="Shen D."/>
            <person name="Roswanjaya Y."/>
            <person name="Wardhani T."/>
            <person name="Kalhor M.S."/>
            <person name="Jansen J."/>
            <person name="Van den Hoogen J."/>
            <person name="Gungor B."/>
            <person name="Hartog M."/>
            <person name="Hontelez J."/>
            <person name="Verver J."/>
            <person name="Yang W.-C."/>
            <person name="Schijlen E."/>
            <person name="Repin R."/>
            <person name="Schilthuizen M."/>
            <person name="Schranz E."/>
            <person name="Heidstra R."/>
            <person name="Miyata K."/>
            <person name="Fedorova E."/>
            <person name="Kohlen W."/>
            <person name="Bisseling T."/>
            <person name="Smit S."/>
            <person name="Geurts R."/>
        </authorList>
    </citation>
    <scope>NUCLEOTIDE SEQUENCE [LARGE SCALE GENOMIC DNA]</scope>
    <source>
        <strain evidence="3">cv. RG33-2</strain>
    </source>
</reference>
<evidence type="ECO:0000313" key="3">
    <source>
        <dbReference type="Proteomes" id="UP000237000"/>
    </source>
</evidence>
<accession>A0A2P5EXU7</accession>
<protein>
    <submittedName>
        <fullName evidence="2">Uncharacterized protein</fullName>
    </submittedName>
</protein>
<dbReference type="InParanoid" id="A0A2P5EXU7"/>
<dbReference type="AlphaFoldDB" id="A0A2P5EXU7"/>
<evidence type="ECO:0000313" key="2">
    <source>
        <dbReference type="EMBL" id="PON90357.1"/>
    </source>
</evidence>
<dbReference type="Proteomes" id="UP000237000">
    <property type="component" value="Unassembled WGS sequence"/>
</dbReference>